<feature type="compositionally biased region" description="Low complexity" evidence="5">
    <location>
        <begin position="375"/>
        <end position="390"/>
    </location>
</feature>
<feature type="domain" description="Protein kinase" evidence="6">
    <location>
        <begin position="31"/>
        <end position="324"/>
    </location>
</feature>
<gene>
    <name evidence="7" type="ORF">SOCEGT47_055260</name>
</gene>
<dbReference type="InterPro" id="IPR011009">
    <property type="entry name" value="Kinase-like_dom_sf"/>
</dbReference>
<dbReference type="GO" id="GO:0005524">
    <property type="term" value="F:ATP binding"/>
    <property type="evidence" value="ECO:0007669"/>
    <property type="project" value="UniProtKB-KW"/>
</dbReference>
<organism evidence="7 8">
    <name type="scientific">Sorangium cellulosum</name>
    <name type="common">Polyangium cellulosum</name>
    <dbReference type="NCBI Taxonomy" id="56"/>
    <lineage>
        <taxon>Bacteria</taxon>
        <taxon>Pseudomonadati</taxon>
        <taxon>Myxococcota</taxon>
        <taxon>Polyangia</taxon>
        <taxon>Polyangiales</taxon>
        <taxon>Polyangiaceae</taxon>
        <taxon>Sorangium</taxon>
    </lineage>
</organism>
<dbReference type="SMART" id="SM00220">
    <property type="entry name" value="S_TKc"/>
    <property type="match status" value="1"/>
</dbReference>
<dbReference type="PROSITE" id="PS00108">
    <property type="entry name" value="PROTEIN_KINASE_ST"/>
    <property type="match status" value="1"/>
</dbReference>
<dbReference type="Pfam" id="PF00069">
    <property type="entry name" value="Pkinase"/>
    <property type="match status" value="1"/>
</dbReference>
<evidence type="ECO:0000259" key="6">
    <source>
        <dbReference type="PROSITE" id="PS50011"/>
    </source>
</evidence>
<dbReference type="Proteomes" id="UP000295781">
    <property type="component" value="Chromosome"/>
</dbReference>
<feature type="compositionally biased region" description="Basic and acidic residues" evidence="5">
    <location>
        <begin position="1"/>
        <end position="13"/>
    </location>
</feature>
<dbReference type="GO" id="GO:0004674">
    <property type="term" value="F:protein serine/threonine kinase activity"/>
    <property type="evidence" value="ECO:0007669"/>
    <property type="project" value="TreeGrafter"/>
</dbReference>
<evidence type="ECO:0000313" key="8">
    <source>
        <dbReference type="Proteomes" id="UP000295781"/>
    </source>
</evidence>
<feature type="compositionally biased region" description="Low complexity" evidence="5">
    <location>
        <begin position="519"/>
        <end position="535"/>
    </location>
</feature>
<feature type="region of interest" description="Disordered" evidence="5">
    <location>
        <begin position="314"/>
        <end position="350"/>
    </location>
</feature>
<keyword evidence="2" id="KW-0547">Nucleotide-binding</keyword>
<dbReference type="CDD" id="cd14014">
    <property type="entry name" value="STKc_PknB_like"/>
    <property type="match status" value="1"/>
</dbReference>
<proteinExistence type="predicted"/>
<evidence type="ECO:0000256" key="4">
    <source>
        <dbReference type="ARBA" id="ARBA00022840"/>
    </source>
</evidence>
<dbReference type="InterPro" id="IPR008271">
    <property type="entry name" value="Ser/Thr_kinase_AS"/>
</dbReference>
<evidence type="ECO:0000256" key="5">
    <source>
        <dbReference type="SAM" id="MobiDB-lite"/>
    </source>
</evidence>
<keyword evidence="1" id="KW-0808">Transferase</keyword>
<evidence type="ECO:0000256" key="3">
    <source>
        <dbReference type="ARBA" id="ARBA00022777"/>
    </source>
</evidence>
<dbReference type="Gene3D" id="1.10.510.10">
    <property type="entry name" value="Transferase(Phosphotransferase) domain 1"/>
    <property type="match status" value="1"/>
</dbReference>
<keyword evidence="3" id="KW-0418">Kinase</keyword>
<name>A0A4P2Q6D0_SORCE</name>
<dbReference type="Gene3D" id="3.30.200.20">
    <property type="entry name" value="Phosphorylase Kinase, domain 1"/>
    <property type="match status" value="1"/>
</dbReference>
<reference evidence="7 8" key="1">
    <citation type="submission" date="2015-09" db="EMBL/GenBank/DDBJ databases">
        <title>Sorangium comparison.</title>
        <authorList>
            <person name="Zaburannyi N."/>
            <person name="Bunk B."/>
            <person name="Overmann J."/>
            <person name="Mueller R."/>
        </authorList>
    </citation>
    <scope>NUCLEOTIDE SEQUENCE [LARGE SCALE GENOMIC DNA]</scope>
    <source>
        <strain evidence="7 8">So ceGT47</strain>
    </source>
</reference>
<feature type="region of interest" description="Disordered" evidence="5">
    <location>
        <begin position="631"/>
        <end position="665"/>
    </location>
</feature>
<dbReference type="SUPFAM" id="SSF56112">
    <property type="entry name" value="Protein kinase-like (PK-like)"/>
    <property type="match status" value="1"/>
</dbReference>
<evidence type="ECO:0000256" key="1">
    <source>
        <dbReference type="ARBA" id="ARBA00022679"/>
    </source>
</evidence>
<dbReference type="PANTHER" id="PTHR43289">
    <property type="entry name" value="MITOGEN-ACTIVATED PROTEIN KINASE KINASE KINASE 20-RELATED"/>
    <property type="match status" value="1"/>
</dbReference>
<accession>A0A4P2Q6D0</accession>
<protein>
    <recommendedName>
        <fullName evidence="6">Protein kinase domain-containing protein</fullName>
    </recommendedName>
</protein>
<keyword evidence="4" id="KW-0067">ATP-binding</keyword>
<sequence>MSHGEHGDTDDGSQRAAPPAPYAPGSVVAGHRLVRVLGTGGLGAVYEAVHEFTQRRVALKLLLPSYASSAQARERARKEAIALCRLRHKNIVSVHSADTLPDGTVWMAMELLEGQSLRRICQVESPLSVARGLHLGIEIADGLAAAHDLGIVHRDVKPENVFLDRHGDVKLLDLNIAKIQVDGLPSTRPGQRFGTTAYMAPEECYGDPCTPASDVYSLMLVIYELLAGRYVFATGRGLSGIPSEGQLVAAHLFWMPVPLHEVTPSIPAYFWPVFQLGLAKQPAARFRHAGAAASALRELRERYFSDARAGRLAVEQAEQAEQAEQDAGQPGSRREHHGPRSPERLITAPMPAETRVILAGLAASADPGEAEACEEGAATGARPAQPSVAPSHPPPSAAPAAEPGWPLAMTPGPVTVRSSPGDRGSVPPAPGLPPTDRVADRRRRALLLRRCLAAAVLAIPISGAVTALYIHARRERPAAAASAGEVAAAASAPHASSTAVATVRAEPALPGARETRETGAPPGVAPAHAAQATAPAPGPEEAEAEAPEAAPSPRTAASAGGAGAPARESAGAPARESAGAPARESAGGAGAPARASAPATRARPGAGAARAPAPHAWDWLSSDIYEDDEDIYPMPSRGRAAAPAKPARPRRAVDGEPPFGSKPIF</sequence>
<feature type="compositionally biased region" description="Low complexity" evidence="5">
    <location>
        <begin position="547"/>
        <end position="616"/>
    </location>
</feature>
<dbReference type="RefSeq" id="WP_165373400.1">
    <property type="nucleotide sequence ID" value="NZ_CP012670.1"/>
</dbReference>
<dbReference type="EMBL" id="CP012670">
    <property type="protein sequence ID" value="AUX24985.1"/>
    <property type="molecule type" value="Genomic_DNA"/>
</dbReference>
<dbReference type="PROSITE" id="PS50011">
    <property type="entry name" value="PROTEIN_KINASE_DOM"/>
    <property type="match status" value="1"/>
</dbReference>
<dbReference type="PANTHER" id="PTHR43289:SF6">
    <property type="entry name" value="SERINE_THREONINE-PROTEIN KINASE NEKL-3"/>
    <property type="match status" value="1"/>
</dbReference>
<evidence type="ECO:0000256" key="2">
    <source>
        <dbReference type="ARBA" id="ARBA00022741"/>
    </source>
</evidence>
<feature type="compositionally biased region" description="Low complexity" evidence="5">
    <location>
        <begin position="635"/>
        <end position="645"/>
    </location>
</feature>
<feature type="region of interest" description="Disordered" evidence="5">
    <location>
        <begin position="1"/>
        <end position="24"/>
    </location>
</feature>
<feature type="region of interest" description="Disordered" evidence="5">
    <location>
        <begin position="367"/>
        <end position="437"/>
    </location>
</feature>
<dbReference type="InterPro" id="IPR000719">
    <property type="entry name" value="Prot_kinase_dom"/>
</dbReference>
<evidence type="ECO:0000313" key="7">
    <source>
        <dbReference type="EMBL" id="AUX24985.1"/>
    </source>
</evidence>
<feature type="region of interest" description="Disordered" evidence="5">
    <location>
        <begin position="513"/>
        <end position="617"/>
    </location>
</feature>
<dbReference type="AlphaFoldDB" id="A0A4P2Q6D0"/>